<dbReference type="AlphaFoldDB" id="A0A7E4VG53"/>
<dbReference type="GO" id="GO:0006355">
    <property type="term" value="P:regulation of DNA-templated transcription"/>
    <property type="evidence" value="ECO:0007669"/>
    <property type="project" value="InterPro"/>
</dbReference>
<dbReference type="Pfam" id="PF05712">
    <property type="entry name" value="MRG"/>
    <property type="match status" value="1"/>
</dbReference>
<keyword evidence="2" id="KW-0156">Chromatin regulator</keyword>
<evidence type="ECO:0000313" key="10">
    <source>
        <dbReference type="WBParaSite" id="Pan_g2073.t1"/>
    </source>
</evidence>
<evidence type="ECO:0000256" key="3">
    <source>
        <dbReference type="ARBA" id="ARBA00023015"/>
    </source>
</evidence>
<dbReference type="WBParaSite" id="Pan_g2073.t1">
    <property type="protein sequence ID" value="Pan_g2073.t1"/>
    <property type="gene ID" value="Pan_g2073"/>
</dbReference>
<protein>
    <submittedName>
        <fullName evidence="10">MRG domain-containing protein</fullName>
    </submittedName>
</protein>
<evidence type="ECO:0000313" key="9">
    <source>
        <dbReference type="Proteomes" id="UP000492821"/>
    </source>
</evidence>
<sequence length="431" mass="49506">MPPKKKKTAKRSDNSMTPSTTDPESSLEPTANLPPDAYAVDTNVMCKHTNCFYEAKIIKVRLVNGVVKYTIHYKGWNARYDETLTHEETKTRFREHNEENIVAANREKEELKNAAATAKKVDRKRASSKTATERTPKSTSRPPVDLKAEPQMATKFPKLPTPTRGLVDFDEPEPEIDQDVEMVEDEEESTSEPTETGSQFEVGPAECILIPECLDNVLMDDCDMVTRQYKVPQLPAPVSIDKIIQDYSASSALLRGDPYKRRQVLQLIKDIMRSFNKILDLRVLYKYEFVQHLQVLNEKRAQLGLPAIPNQDYLQITYTDKEHSDSNEEEYIPSSSRRSTKKTKKKVPVTHEAPEINFTDVYGFIHLVRFFYQYNSLIVTNVIKDVVGPDIFEVINDMLAYLGTNHKTYYNVDRDYVNCPPEYQRETFNGN</sequence>
<feature type="region of interest" description="Disordered" evidence="6">
    <location>
        <begin position="1"/>
        <end position="34"/>
    </location>
</feature>
<evidence type="ECO:0000259" key="8">
    <source>
        <dbReference type="Pfam" id="PF11717"/>
    </source>
</evidence>
<reference evidence="9" key="1">
    <citation type="journal article" date="2013" name="Genetics">
        <title>The draft genome and transcriptome of Panagrellus redivivus are shaped by the harsh demands of a free-living lifestyle.</title>
        <authorList>
            <person name="Srinivasan J."/>
            <person name="Dillman A.R."/>
            <person name="Macchietto M.G."/>
            <person name="Heikkinen L."/>
            <person name="Lakso M."/>
            <person name="Fracchia K.M."/>
            <person name="Antoshechkin I."/>
            <person name="Mortazavi A."/>
            <person name="Wong G."/>
            <person name="Sternberg P.W."/>
        </authorList>
    </citation>
    <scope>NUCLEOTIDE SEQUENCE [LARGE SCALE GENOMIC DNA]</scope>
    <source>
        <strain evidence="9">MT8872</strain>
    </source>
</reference>
<dbReference type="PANTHER" id="PTHR10880">
    <property type="entry name" value="MORTALITY FACTOR 4-LIKE PROTEIN"/>
    <property type="match status" value="1"/>
</dbReference>
<dbReference type="SUPFAM" id="SSF54160">
    <property type="entry name" value="Chromo domain-like"/>
    <property type="match status" value="1"/>
</dbReference>
<feature type="region of interest" description="Disordered" evidence="6">
    <location>
        <begin position="111"/>
        <end position="175"/>
    </location>
</feature>
<evidence type="ECO:0000256" key="2">
    <source>
        <dbReference type="ARBA" id="ARBA00022853"/>
    </source>
</evidence>
<evidence type="ECO:0000256" key="5">
    <source>
        <dbReference type="ARBA" id="ARBA00023242"/>
    </source>
</evidence>
<evidence type="ECO:0000259" key="7">
    <source>
        <dbReference type="Pfam" id="PF05712"/>
    </source>
</evidence>
<accession>A0A7E4VG53</accession>
<proteinExistence type="predicted"/>
<reference evidence="10" key="2">
    <citation type="submission" date="2020-10" db="UniProtKB">
        <authorList>
            <consortium name="WormBaseParasite"/>
        </authorList>
    </citation>
    <scope>IDENTIFICATION</scope>
</reference>
<evidence type="ECO:0000256" key="4">
    <source>
        <dbReference type="ARBA" id="ARBA00023163"/>
    </source>
</evidence>
<dbReference type="GO" id="GO:0035267">
    <property type="term" value="C:NuA4 histone acetyltransferase complex"/>
    <property type="evidence" value="ECO:0007669"/>
    <property type="project" value="TreeGrafter"/>
</dbReference>
<dbReference type="Pfam" id="PF11717">
    <property type="entry name" value="Tudor-knot"/>
    <property type="match status" value="1"/>
</dbReference>
<keyword evidence="4" id="KW-0804">Transcription</keyword>
<organism evidence="9 10">
    <name type="scientific">Panagrellus redivivus</name>
    <name type="common">Microworm</name>
    <dbReference type="NCBI Taxonomy" id="6233"/>
    <lineage>
        <taxon>Eukaryota</taxon>
        <taxon>Metazoa</taxon>
        <taxon>Ecdysozoa</taxon>
        <taxon>Nematoda</taxon>
        <taxon>Chromadorea</taxon>
        <taxon>Rhabditida</taxon>
        <taxon>Tylenchina</taxon>
        <taxon>Panagrolaimomorpha</taxon>
        <taxon>Panagrolaimoidea</taxon>
        <taxon>Panagrolaimidae</taxon>
        <taxon>Panagrellus</taxon>
    </lineage>
</organism>
<dbReference type="GO" id="GO:0006325">
    <property type="term" value="P:chromatin organization"/>
    <property type="evidence" value="ECO:0007669"/>
    <property type="project" value="UniProtKB-KW"/>
</dbReference>
<dbReference type="InterPro" id="IPR025995">
    <property type="entry name" value="Tudor-knot"/>
</dbReference>
<keyword evidence="5" id="KW-0539">Nucleus</keyword>
<dbReference type="PROSITE" id="PS51640">
    <property type="entry name" value="MRG"/>
    <property type="match status" value="1"/>
</dbReference>
<dbReference type="Gene3D" id="1.10.274.30">
    <property type="entry name" value="MRG domain"/>
    <property type="match status" value="1"/>
</dbReference>
<dbReference type="InterPro" id="IPR026541">
    <property type="entry name" value="MRG_dom"/>
</dbReference>
<keyword evidence="3" id="KW-0805">Transcription regulation</keyword>
<dbReference type="PANTHER" id="PTHR10880:SF48">
    <property type="entry name" value="MORTALITY FACTOR 4 LIKE 2"/>
    <property type="match status" value="1"/>
</dbReference>
<evidence type="ECO:0000256" key="6">
    <source>
        <dbReference type="SAM" id="MobiDB-lite"/>
    </source>
</evidence>
<feature type="compositionally biased region" description="Polar residues" evidence="6">
    <location>
        <begin position="14"/>
        <end position="29"/>
    </location>
</feature>
<dbReference type="GO" id="GO:0005634">
    <property type="term" value="C:nucleus"/>
    <property type="evidence" value="ECO:0007669"/>
    <property type="project" value="UniProtKB-SubCell"/>
</dbReference>
<dbReference type="InterPro" id="IPR038217">
    <property type="entry name" value="MRG_C_sf"/>
</dbReference>
<evidence type="ECO:0000256" key="1">
    <source>
        <dbReference type="ARBA" id="ARBA00004123"/>
    </source>
</evidence>
<name>A0A7E4VG53_PANRE</name>
<keyword evidence="9" id="KW-1185">Reference proteome</keyword>
<feature type="domain" description="Tudor-knot" evidence="8">
    <location>
        <begin position="42"/>
        <end position="86"/>
    </location>
</feature>
<dbReference type="Proteomes" id="UP000492821">
    <property type="component" value="Unassembled WGS sequence"/>
</dbReference>
<comment type="subcellular location">
    <subcellularLocation>
        <location evidence="1">Nucleus</location>
    </subcellularLocation>
</comment>
<dbReference type="Gene3D" id="2.30.30.140">
    <property type="match status" value="1"/>
</dbReference>
<dbReference type="InterPro" id="IPR016197">
    <property type="entry name" value="Chromo-like_dom_sf"/>
</dbReference>
<feature type="domain" description="MRG" evidence="7">
    <location>
        <begin position="192"/>
        <end position="417"/>
    </location>
</feature>
<feature type="region of interest" description="Disordered" evidence="6">
    <location>
        <begin position="319"/>
        <end position="346"/>
    </location>
</feature>
<dbReference type="InterPro" id="IPR008676">
    <property type="entry name" value="MRG"/>
</dbReference>